<gene>
    <name evidence="2" type="ORF">ET418_07590</name>
</gene>
<evidence type="ECO:0000313" key="3">
    <source>
        <dbReference type="Proteomes" id="UP000324298"/>
    </source>
</evidence>
<dbReference type="Proteomes" id="UP000324298">
    <property type="component" value="Unassembled WGS sequence"/>
</dbReference>
<dbReference type="InterPro" id="IPR012347">
    <property type="entry name" value="Ferritin-like"/>
</dbReference>
<organism evidence="2 3">
    <name type="scientific">Oryzomonas rubra</name>
    <dbReference type="NCBI Taxonomy" id="2509454"/>
    <lineage>
        <taxon>Bacteria</taxon>
        <taxon>Pseudomonadati</taxon>
        <taxon>Thermodesulfobacteriota</taxon>
        <taxon>Desulfuromonadia</taxon>
        <taxon>Geobacterales</taxon>
        <taxon>Geobacteraceae</taxon>
        <taxon>Oryzomonas</taxon>
    </lineage>
</organism>
<proteinExistence type="predicted"/>
<reference evidence="2 3" key="1">
    <citation type="submission" date="2019-04" db="EMBL/GenBank/DDBJ databases">
        <title>Geobacter ruber sp. nov., ferric-reducing bacteria isolated from paddy soil.</title>
        <authorList>
            <person name="Xu Z."/>
            <person name="Masuda Y."/>
            <person name="Itoh H."/>
            <person name="Senoo K."/>
        </authorList>
    </citation>
    <scope>NUCLEOTIDE SEQUENCE [LARGE SCALE GENOMIC DNA]</scope>
    <source>
        <strain evidence="2 3">Red88</strain>
    </source>
</reference>
<protein>
    <submittedName>
        <fullName evidence="2">Ferritin</fullName>
    </submittedName>
</protein>
<accession>A0A5A9XHF2</accession>
<name>A0A5A9XHF2_9BACT</name>
<dbReference type="InterPro" id="IPR009078">
    <property type="entry name" value="Ferritin-like_SF"/>
</dbReference>
<comment type="caution">
    <text evidence="2">The sequence shown here is derived from an EMBL/GenBank/DDBJ whole genome shotgun (WGS) entry which is preliminary data.</text>
</comment>
<dbReference type="Gene3D" id="1.20.1260.10">
    <property type="match status" value="1"/>
</dbReference>
<sequence>MDAIEFMARFEEDGLRFFEALGAESADAERKELFDLLADNQKRHLGTLESLKVNVHGIETDTTLVNRAEQVINGFRRTLNHHDLLKEFKQDADAFDHIVKAEEEIIGLLDGMAKAEAEENTRELLVLLAEEEKQHLCRMENIYEFIEAPRSYLEWGEFSNLQPL</sequence>
<dbReference type="SUPFAM" id="SSF47240">
    <property type="entry name" value="Ferritin-like"/>
    <property type="match status" value="1"/>
</dbReference>
<evidence type="ECO:0000313" key="2">
    <source>
        <dbReference type="EMBL" id="KAA0892063.1"/>
    </source>
</evidence>
<dbReference type="RefSeq" id="WP_149307001.1">
    <property type="nucleotide sequence ID" value="NZ_SRSD01000004.1"/>
</dbReference>
<dbReference type="OrthoDB" id="9792569at2"/>
<dbReference type="AlphaFoldDB" id="A0A5A9XHF2"/>
<dbReference type="EMBL" id="SRSD01000004">
    <property type="protein sequence ID" value="KAA0892063.1"/>
    <property type="molecule type" value="Genomic_DNA"/>
</dbReference>
<evidence type="ECO:0000256" key="1">
    <source>
        <dbReference type="SAM" id="Coils"/>
    </source>
</evidence>
<feature type="coiled-coil region" evidence="1">
    <location>
        <begin position="98"/>
        <end position="134"/>
    </location>
</feature>
<keyword evidence="1" id="KW-0175">Coiled coil</keyword>
<keyword evidence="3" id="KW-1185">Reference proteome</keyword>